<dbReference type="InterPro" id="IPR036378">
    <property type="entry name" value="FAS1_dom_sf"/>
</dbReference>
<evidence type="ECO:0000259" key="1">
    <source>
        <dbReference type="PROSITE" id="PS50213"/>
    </source>
</evidence>
<dbReference type="PANTHER" id="PTHR10900:SF77">
    <property type="entry name" value="FI19380P1"/>
    <property type="match status" value="1"/>
</dbReference>
<feature type="domain" description="FAS1" evidence="1">
    <location>
        <begin position="38"/>
        <end position="170"/>
    </location>
</feature>
<feature type="domain" description="FAS1" evidence="1">
    <location>
        <begin position="172"/>
        <end position="314"/>
    </location>
</feature>
<dbReference type="InterPro" id="IPR050904">
    <property type="entry name" value="Adhesion/Biosynth-related"/>
</dbReference>
<dbReference type="PROSITE" id="PS51257">
    <property type="entry name" value="PROKAR_LIPOPROTEIN"/>
    <property type="match status" value="1"/>
</dbReference>
<name>A0A916ZU44_9FLAO</name>
<dbReference type="SMART" id="SM00554">
    <property type="entry name" value="FAS1"/>
    <property type="match status" value="2"/>
</dbReference>
<accession>A0A916ZU44</accession>
<dbReference type="InterPro" id="IPR000782">
    <property type="entry name" value="FAS1_domain"/>
</dbReference>
<comment type="caution">
    <text evidence="2">The sequence shown here is derived from an EMBL/GenBank/DDBJ whole genome shotgun (WGS) entry which is preliminary data.</text>
</comment>
<protein>
    <recommendedName>
        <fullName evidence="1">FAS1 domain-containing protein</fullName>
    </recommendedName>
</protein>
<keyword evidence="3" id="KW-1185">Reference proteome</keyword>
<proteinExistence type="predicted"/>
<evidence type="ECO:0000313" key="2">
    <source>
        <dbReference type="EMBL" id="GGE14278.1"/>
    </source>
</evidence>
<dbReference type="AlphaFoldDB" id="A0A916ZU44"/>
<dbReference type="Proteomes" id="UP000599688">
    <property type="component" value="Unassembled WGS sequence"/>
</dbReference>
<dbReference type="PANTHER" id="PTHR10900">
    <property type="entry name" value="PERIOSTIN-RELATED"/>
    <property type="match status" value="1"/>
</dbReference>
<dbReference type="Gene3D" id="2.30.180.10">
    <property type="entry name" value="FAS1 domain"/>
    <property type="match status" value="2"/>
</dbReference>
<gene>
    <name evidence="2" type="ORF">GCM10010831_14560</name>
</gene>
<dbReference type="Pfam" id="PF02469">
    <property type="entry name" value="Fasciclin"/>
    <property type="match status" value="2"/>
</dbReference>
<sequence length="449" mass="49801">MKQKEMVQQFRFSVLLILVFTFFISCEDDSNSQPIEGLPSTLDVLLKSEEHIIFSNLIETYNLKELLNSGTYTVFAPVDAVFDQINLTELNDSEITNLLRYHIIQGNAQSGDLSNTYLNTESNLTINENETNLNLLITLGESIILNGNAKIIEADIQASNGTVHSIDEVLKIPKLSDLIENDPNLTSLLAAFTWPGQPNYLVNLGTEIQTQPAPFTLFAPNNNAFTEALTLLEIESLDDLEINALTEILNLHLVTNANLREIDFTEDGIETEGGLLNYDLENNQIIDFNEREIAFSIRNIQASNGVLHVLENVILPESDLANPGNNENEVSFTLNNDANSAYFISEINGNENVSVLSENNSTWTLLIGSRYNINVVNAGSHPLELRNQANETLLAQSEIIQGSFESDEAINFTVEGTIFSFTLTQELASQLSSYFCSNHPSMNGDIIVN</sequence>
<dbReference type="EMBL" id="BMGL01000008">
    <property type="protein sequence ID" value="GGE14278.1"/>
    <property type="molecule type" value="Genomic_DNA"/>
</dbReference>
<dbReference type="PROSITE" id="PS50213">
    <property type="entry name" value="FAS1"/>
    <property type="match status" value="2"/>
</dbReference>
<reference evidence="2 3" key="1">
    <citation type="journal article" date="2014" name="Int. J. Syst. Evol. Microbiol.">
        <title>Complete genome sequence of Corynebacterium casei LMG S-19264T (=DSM 44701T), isolated from a smear-ripened cheese.</title>
        <authorList>
            <consortium name="US DOE Joint Genome Institute (JGI-PGF)"/>
            <person name="Walter F."/>
            <person name="Albersmeier A."/>
            <person name="Kalinowski J."/>
            <person name="Ruckert C."/>
        </authorList>
    </citation>
    <scope>NUCLEOTIDE SEQUENCE [LARGE SCALE GENOMIC DNA]</scope>
    <source>
        <strain evidence="2 3">CGMCC 1.12925</strain>
    </source>
</reference>
<dbReference type="SUPFAM" id="SSF82153">
    <property type="entry name" value="FAS1 domain"/>
    <property type="match status" value="2"/>
</dbReference>
<organism evidence="2 3">
    <name type="scientific">Psychroflexus salis</name>
    <dbReference type="NCBI Taxonomy" id="1526574"/>
    <lineage>
        <taxon>Bacteria</taxon>
        <taxon>Pseudomonadati</taxon>
        <taxon>Bacteroidota</taxon>
        <taxon>Flavobacteriia</taxon>
        <taxon>Flavobacteriales</taxon>
        <taxon>Flavobacteriaceae</taxon>
        <taxon>Psychroflexus</taxon>
    </lineage>
</organism>
<evidence type="ECO:0000313" key="3">
    <source>
        <dbReference type="Proteomes" id="UP000599688"/>
    </source>
</evidence>